<dbReference type="EMBL" id="KL197710">
    <property type="protein sequence ID" value="KDQ63441.1"/>
    <property type="molecule type" value="Genomic_DNA"/>
</dbReference>
<evidence type="ECO:0000313" key="2">
    <source>
        <dbReference type="EMBL" id="KDQ63441.1"/>
    </source>
</evidence>
<organism evidence="2 3">
    <name type="scientific">Jaapia argillacea MUCL 33604</name>
    <dbReference type="NCBI Taxonomy" id="933084"/>
    <lineage>
        <taxon>Eukaryota</taxon>
        <taxon>Fungi</taxon>
        <taxon>Dikarya</taxon>
        <taxon>Basidiomycota</taxon>
        <taxon>Agaricomycotina</taxon>
        <taxon>Agaricomycetes</taxon>
        <taxon>Agaricomycetidae</taxon>
        <taxon>Jaapiales</taxon>
        <taxon>Jaapiaceae</taxon>
        <taxon>Jaapia</taxon>
    </lineage>
</organism>
<name>A0A067QLG7_9AGAM</name>
<sequence>METQSDVQERARISPTSGQRAALELSSLPTELIIRILEKLDVPTLLICLRISKSINALITTSATLLYQIELYASSAVSTSSLSCSLPTSTRLSLLKAHQKAWAELIYESSSVLPPFKGSLWELAGGALATTGNRFAESGGKGNRLLTVRRLPSVLRGIEEKVWDIRFEFEMKDFTIDPAQDLLVAVEESPPSSSNAFLLIHLLSLSTGSLHPLALAHRSPILCSTHAQGQDDGHQERHQAQSYNIQVSGDYVGVLFLGRDVHANNELWIWDWKRAVLQLRLSGPEVHCYAFLSSRHIIVGALWRPDHPAIGRPDLLVFDFKASQASTSSPSAGDPEGHVPPTSLTKARYVAQFSCPAMSRHSFLLEIVIRSDPPPNWRPPPDVGVPFYTNCNSPLHASEEDRDLNVEGDRVFTITLLTTEGVAVLPFILFVPARTFLTYIHRFAHPNPSFRIPWSDWGPSGTRMIPGLSHSLTWTCYTYGCKVALPYERGSALYYEMVKVYDFNQHAIRRGVGEMEKWLEGEGALLGYGKKVMKKRRSWPGGWGGKDEVEEGEGWKGGIGRDGMEYVLRPSDANGNEVFEEPVITSLPYRTRTLDLTPEEKFDPPVGGIPGLLIRSRGRGLGPFLRGGRARVGVTGPRRFNAVMLSEDNIITVRNDQEATRFEILTF</sequence>
<gene>
    <name evidence="2" type="ORF">JAAARDRAFT_378522</name>
</gene>
<dbReference type="HOGENOM" id="CLU_007279_3_1_1"/>
<dbReference type="AlphaFoldDB" id="A0A067QLG7"/>
<reference evidence="3" key="1">
    <citation type="journal article" date="2014" name="Proc. Natl. Acad. Sci. U.S.A.">
        <title>Extensive sampling of basidiomycete genomes demonstrates inadequacy of the white-rot/brown-rot paradigm for wood decay fungi.</title>
        <authorList>
            <person name="Riley R."/>
            <person name="Salamov A.A."/>
            <person name="Brown D.W."/>
            <person name="Nagy L.G."/>
            <person name="Floudas D."/>
            <person name="Held B.W."/>
            <person name="Levasseur A."/>
            <person name="Lombard V."/>
            <person name="Morin E."/>
            <person name="Otillar R."/>
            <person name="Lindquist E.A."/>
            <person name="Sun H."/>
            <person name="LaButti K.M."/>
            <person name="Schmutz J."/>
            <person name="Jabbour D."/>
            <person name="Luo H."/>
            <person name="Baker S.E."/>
            <person name="Pisabarro A.G."/>
            <person name="Walton J.D."/>
            <person name="Blanchette R.A."/>
            <person name="Henrissat B."/>
            <person name="Martin F."/>
            <person name="Cullen D."/>
            <person name="Hibbett D.S."/>
            <person name="Grigoriev I.V."/>
        </authorList>
    </citation>
    <scope>NUCLEOTIDE SEQUENCE [LARGE SCALE GENOMIC DNA]</scope>
    <source>
        <strain evidence="3">MUCL 33604</strain>
    </source>
</reference>
<evidence type="ECO:0000259" key="1">
    <source>
        <dbReference type="PROSITE" id="PS50181"/>
    </source>
</evidence>
<dbReference type="Proteomes" id="UP000027265">
    <property type="component" value="Unassembled WGS sequence"/>
</dbReference>
<dbReference type="InterPro" id="IPR001810">
    <property type="entry name" value="F-box_dom"/>
</dbReference>
<evidence type="ECO:0000313" key="3">
    <source>
        <dbReference type="Proteomes" id="UP000027265"/>
    </source>
</evidence>
<dbReference type="OrthoDB" id="2745718at2759"/>
<protein>
    <recommendedName>
        <fullName evidence="1">F-box domain-containing protein</fullName>
    </recommendedName>
</protein>
<accession>A0A067QLG7</accession>
<keyword evidence="3" id="KW-1185">Reference proteome</keyword>
<dbReference type="STRING" id="933084.A0A067QLG7"/>
<dbReference type="SUPFAM" id="SSF81383">
    <property type="entry name" value="F-box domain"/>
    <property type="match status" value="1"/>
</dbReference>
<dbReference type="InParanoid" id="A0A067QLG7"/>
<dbReference type="PROSITE" id="PS50181">
    <property type="entry name" value="FBOX"/>
    <property type="match status" value="1"/>
</dbReference>
<dbReference type="Pfam" id="PF00646">
    <property type="entry name" value="F-box"/>
    <property type="match status" value="1"/>
</dbReference>
<feature type="domain" description="F-box" evidence="1">
    <location>
        <begin position="22"/>
        <end position="69"/>
    </location>
</feature>
<proteinExistence type="predicted"/>
<dbReference type="InterPro" id="IPR036047">
    <property type="entry name" value="F-box-like_dom_sf"/>
</dbReference>